<protein>
    <recommendedName>
        <fullName evidence="5">Glycosyltransferase subfamily 4-like N-terminal domain-containing protein</fullName>
    </recommendedName>
</protein>
<dbReference type="InterPro" id="IPR028098">
    <property type="entry name" value="Glyco_trans_4-like_N"/>
</dbReference>
<feature type="domain" description="Glycosyl transferase family 1" evidence="1">
    <location>
        <begin position="208"/>
        <end position="357"/>
    </location>
</feature>
<evidence type="ECO:0000313" key="3">
    <source>
        <dbReference type="EMBL" id="OGG84479.1"/>
    </source>
</evidence>
<dbReference type="Pfam" id="PF13439">
    <property type="entry name" value="Glyco_transf_4"/>
    <property type="match status" value="1"/>
</dbReference>
<comment type="caution">
    <text evidence="3">The sequence shown here is derived from an EMBL/GenBank/DDBJ whole genome shotgun (WGS) entry which is preliminary data.</text>
</comment>
<sequence>MLNNTRKKVLFLITKSNWGGAQRYVYDLATHLNQDKFEAIVALGGNGELVTQLTHAGIRVITIESLARDISFKDEWEFTKELARIIRTERPDILHVNSSKAGGIGTLLGRLLRVPKVIFTAHGWAFNEDRPLWQKGIIALLHYVTVLLSHRTIVVSHALMNQLRLPGTKQRMKVLHPGRTIGVMYEKAGARETLSLDFPILTPHLQETWIGTIAELHPIKNQALLIKTMATLVKTFPNLKLLIIGEGSERINLQNLIETHRLANSVFLLGAITEAARLLPAFDIFTLTSHSEAYGYVVHEAGLAGLPVVATKVGGIPEIIDSGVSGLLIPDNNQAALTNALETLLTSDSKRTSFASALKAKMQERSLEKMVYATETLYLL</sequence>
<reference evidence="3 4" key="1">
    <citation type="journal article" date="2016" name="Nat. Commun.">
        <title>Thousands of microbial genomes shed light on interconnected biogeochemical processes in an aquifer system.</title>
        <authorList>
            <person name="Anantharaman K."/>
            <person name="Brown C.T."/>
            <person name="Hug L.A."/>
            <person name="Sharon I."/>
            <person name="Castelle C.J."/>
            <person name="Probst A.J."/>
            <person name="Thomas B.C."/>
            <person name="Singh A."/>
            <person name="Wilkins M.J."/>
            <person name="Karaoz U."/>
            <person name="Brodie E.L."/>
            <person name="Williams K.H."/>
            <person name="Hubbard S.S."/>
            <person name="Banfield J.F."/>
        </authorList>
    </citation>
    <scope>NUCLEOTIDE SEQUENCE [LARGE SCALE GENOMIC DNA]</scope>
</reference>
<organism evidence="3 4">
    <name type="scientific">Candidatus Kaiserbacteria bacterium RIFCSPLOWO2_12_FULL_45_26</name>
    <dbReference type="NCBI Taxonomy" id="1798525"/>
    <lineage>
        <taxon>Bacteria</taxon>
        <taxon>Candidatus Kaiseribacteriota</taxon>
    </lineage>
</organism>
<dbReference type="Gene3D" id="3.40.50.2000">
    <property type="entry name" value="Glycogen Phosphorylase B"/>
    <property type="match status" value="2"/>
</dbReference>
<dbReference type="SUPFAM" id="SSF53756">
    <property type="entry name" value="UDP-Glycosyltransferase/glycogen phosphorylase"/>
    <property type="match status" value="1"/>
</dbReference>
<dbReference type="Proteomes" id="UP000177325">
    <property type="component" value="Unassembled WGS sequence"/>
</dbReference>
<dbReference type="AlphaFoldDB" id="A0A1F6FF46"/>
<proteinExistence type="predicted"/>
<feature type="domain" description="Glycosyltransferase subfamily 4-like N-terminal" evidence="2">
    <location>
        <begin position="18"/>
        <end position="178"/>
    </location>
</feature>
<name>A0A1F6FF46_9BACT</name>
<dbReference type="PANTHER" id="PTHR12526">
    <property type="entry name" value="GLYCOSYLTRANSFERASE"/>
    <property type="match status" value="1"/>
</dbReference>
<accession>A0A1F6FF46</accession>
<evidence type="ECO:0000313" key="4">
    <source>
        <dbReference type="Proteomes" id="UP000177325"/>
    </source>
</evidence>
<dbReference type="GO" id="GO:0016757">
    <property type="term" value="F:glycosyltransferase activity"/>
    <property type="evidence" value="ECO:0007669"/>
    <property type="project" value="InterPro"/>
</dbReference>
<evidence type="ECO:0000259" key="1">
    <source>
        <dbReference type="Pfam" id="PF00534"/>
    </source>
</evidence>
<dbReference type="STRING" id="1798525.A3G90_00050"/>
<gene>
    <name evidence="3" type="ORF">A3G90_00050</name>
</gene>
<evidence type="ECO:0000259" key="2">
    <source>
        <dbReference type="Pfam" id="PF13439"/>
    </source>
</evidence>
<dbReference type="EMBL" id="MFMM01000001">
    <property type="protein sequence ID" value="OGG84479.1"/>
    <property type="molecule type" value="Genomic_DNA"/>
</dbReference>
<dbReference type="Pfam" id="PF00534">
    <property type="entry name" value="Glycos_transf_1"/>
    <property type="match status" value="1"/>
</dbReference>
<dbReference type="PANTHER" id="PTHR12526:SF630">
    <property type="entry name" value="GLYCOSYLTRANSFERASE"/>
    <property type="match status" value="1"/>
</dbReference>
<evidence type="ECO:0008006" key="5">
    <source>
        <dbReference type="Google" id="ProtNLM"/>
    </source>
</evidence>
<dbReference type="InterPro" id="IPR001296">
    <property type="entry name" value="Glyco_trans_1"/>
</dbReference>